<feature type="domain" description="Interferon-related developmental regulator C-terminal" evidence="3">
    <location>
        <begin position="421"/>
        <end position="469"/>
    </location>
</feature>
<dbReference type="PANTHER" id="PTHR12354">
    <property type="entry name" value="INTERFERON-RELATED DEVELOPMENTAL REGULATOR"/>
    <property type="match status" value="1"/>
</dbReference>
<dbReference type="EMBL" id="BRXU01000004">
    <property type="protein sequence ID" value="GLC50769.1"/>
    <property type="molecule type" value="Genomic_DNA"/>
</dbReference>
<sequence length="478" mass="51592">MGGRRRANGVAAAAASCLELASLGREGPGSVSTASVCSAFSYLDGEADDIQVDEFEKRLDSLFEKRGSTREKALESLAVMLRVDYRFNDCLEHTETLTSRCLTALKRGSAVESSLASQLLGLHILTLGQPDESLFQSLRPELERTAGGSNGGGSAVQVAAADTLALAAFVLAEDEEGSRGVMDRLRAMWGKGDAKVRAAAVRGWSFLVTLLDCQMGEHEAAACLGALAGLLGERDLELRTAAGEAVGVMRACGCADHVLDEMLDEQDEQQQREEDERAGDEEEDEDCGEEKDGVGSAAAAGGRSGGGSSSRKQQQQQHANGRGGRRATGDSGGELGDLVERMQELACNQGDKLRRSRRERASQRSTFRGLMSALSGESLPECRIKLQHGDCLQVEGVAATHRLAFLRRFLAGGFQAHLQRNPLLHDVFGYRPRTERPERMSAVEKRLNRSCHSADAKARTADRRWSRDAKASRMGFGY</sequence>
<dbReference type="OrthoDB" id="686784at2759"/>
<name>A0A9W6BET6_9CHLO</name>
<reference evidence="5 6" key="1">
    <citation type="journal article" date="2023" name="Commun. Biol.">
        <title>Reorganization of the ancestral sex-determining regions during the evolution of trioecy in Pleodorina starrii.</title>
        <authorList>
            <person name="Takahashi K."/>
            <person name="Suzuki S."/>
            <person name="Kawai-Toyooka H."/>
            <person name="Yamamoto K."/>
            <person name="Hamaji T."/>
            <person name="Ootsuki R."/>
            <person name="Yamaguchi H."/>
            <person name="Kawachi M."/>
            <person name="Higashiyama T."/>
            <person name="Nozaki H."/>
        </authorList>
    </citation>
    <scope>NUCLEOTIDE SEQUENCE [LARGE SCALE GENOMIC DNA]</scope>
    <source>
        <strain evidence="5 6">NIES-4479</strain>
    </source>
</reference>
<comment type="caution">
    <text evidence="5">The sequence shown here is derived from an EMBL/GenBank/DDBJ whole genome shotgun (WGS) entry which is preliminary data.</text>
</comment>
<protein>
    <recommendedName>
        <fullName evidence="7">Interferon-related developmental regulator N-terminal domain-containing protein</fullName>
    </recommendedName>
</protein>
<dbReference type="Gene3D" id="1.25.10.10">
    <property type="entry name" value="Leucine-rich Repeat Variant"/>
    <property type="match status" value="1"/>
</dbReference>
<dbReference type="InterPro" id="IPR039777">
    <property type="entry name" value="IFRD"/>
</dbReference>
<dbReference type="InterPro" id="IPR016024">
    <property type="entry name" value="ARM-type_fold"/>
</dbReference>
<evidence type="ECO:0000256" key="2">
    <source>
        <dbReference type="SAM" id="MobiDB-lite"/>
    </source>
</evidence>
<dbReference type="Pfam" id="PF05004">
    <property type="entry name" value="IFRD"/>
    <property type="match status" value="1"/>
</dbReference>
<dbReference type="Proteomes" id="UP001165080">
    <property type="component" value="Unassembled WGS sequence"/>
</dbReference>
<proteinExistence type="inferred from homology"/>
<evidence type="ECO:0000259" key="4">
    <source>
        <dbReference type="Pfam" id="PF05004"/>
    </source>
</evidence>
<feature type="domain" description="Interferon-related developmental regulator N-terminal" evidence="4">
    <location>
        <begin position="43"/>
        <end position="372"/>
    </location>
</feature>
<organism evidence="5 6">
    <name type="scientific">Pleodorina starrii</name>
    <dbReference type="NCBI Taxonomy" id="330485"/>
    <lineage>
        <taxon>Eukaryota</taxon>
        <taxon>Viridiplantae</taxon>
        <taxon>Chlorophyta</taxon>
        <taxon>core chlorophytes</taxon>
        <taxon>Chlorophyceae</taxon>
        <taxon>CS clade</taxon>
        <taxon>Chlamydomonadales</taxon>
        <taxon>Volvocaceae</taxon>
        <taxon>Pleodorina</taxon>
    </lineage>
</organism>
<feature type="compositionally biased region" description="Low complexity" evidence="2">
    <location>
        <begin position="309"/>
        <end position="319"/>
    </location>
</feature>
<gene>
    <name evidence="5" type="primary">PLEST008621</name>
    <name evidence="5" type="ORF">PLESTB_000430000</name>
</gene>
<feature type="region of interest" description="Disordered" evidence="2">
    <location>
        <begin position="265"/>
        <end position="335"/>
    </location>
</feature>
<evidence type="ECO:0000313" key="6">
    <source>
        <dbReference type="Proteomes" id="UP001165080"/>
    </source>
</evidence>
<dbReference type="InterPro" id="IPR011989">
    <property type="entry name" value="ARM-like"/>
</dbReference>
<evidence type="ECO:0008006" key="7">
    <source>
        <dbReference type="Google" id="ProtNLM"/>
    </source>
</evidence>
<feature type="compositionally biased region" description="Acidic residues" evidence="2">
    <location>
        <begin position="276"/>
        <end position="289"/>
    </location>
</feature>
<evidence type="ECO:0000313" key="5">
    <source>
        <dbReference type="EMBL" id="GLC50769.1"/>
    </source>
</evidence>
<dbReference type="InterPro" id="IPR007701">
    <property type="entry name" value="Interferon-rel_develop_reg_N"/>
</dbReference>
<comment type="similarity">
    <text evidence="1">Belongs to the IFRD family.</text>
</comment>
<dbReference type="InterPro" id="IPR006921">
    <property type="entry name" value="Interferon-rel_develop_reg_C"/>
</dbReference>
<evidence type="ECO:0000259" key="3">
    <source>
        <dbReference type="Pfam" id="PF04836"/>
    </source>
</evidence>
<dbReference type="Pfam" id="PF04836">
    <property type="entry name" value="IFRD_C"/>
    <property type="match status" value="1"/>
</dbReference>
<keyword evidence="6" id="KW-1185">Reference proteome</keyword>
<dbReference type="PANTHER" id="PTHR12354:SF1">
    <property type="entry name" value="INTERFERON-RELATED DEVELOPMENTAL REGULATOR 1"/>
    <property type="match status" value="1"/>
</dbReference>
<evidence type="ECO:0000256" key="1">
    <source>
        <dbReference type="ARBA" id="ARBA00008828"/>
    </source>
</evidence>
<dbReference type="SUPFAM" id="SSF48371">
    <property type="entry name" value="ARM repeat"/>
    <property type="match status" value="1"/>
</dbReference>
<accession>A0A9W6BET6</accession>
<dbReference type="PROSITE" id="PS51257">
    <property type="entry name" value="PROKAR_LIPOPROTEIN"/>
    <property type="match status" value="1"/>
</dbReference>
<dbReference type="AlphaFoldDB" id="A0A9W6BET6"/>